<evidence type="ECO:0000313" key="2">
    <source>
        <dbReference type="EMBL" id="QVL34416.1"/>
    </source>
</evidence>
<dbReference type="AlphaFoldDB" id="A0A8E6BB00"/>
<keyword evidence="3" id="KW-1185">Reference proteome</keyword>
<dbReference type="Proteomes" id="UP000676194">
    <property type="component" value="Chromosome"/>
</dbReference>
<feature type="transmembrane region" description="Helical" evidence="1">
    <location>
        <begin position="254"/>
        <end position="276"/>
    </location>
</feature>
<feature type="transmembrane region" description="Helical" evidence="1">
    <location>
        <begin position="381"/>
        <end position="399"/>
    </location>
</feature>
<feature type="transmembrane region" description="Helical" evidence="1">
    <location>
        <begin position="321"/>
        <end position="345"/>
    </location>
</feature>
<evidence type="ECO:0000256" key="1">
    <source>
        <dbReference type="SAM" id="Phobius"/>
    </source>
</evidence>
<feature type="transmembrane region" description="Helical" evidence="1">
    <location>
        <begin position="127"/>
        <end position="160"/>
    </location>
</feature>
<dbReference type="RefSeq" id="WP_213499386.1">
    <property type="nucleotide sequence ID" value="NZ_CP074694.1"/>
</dbReference>
<name>A0A8E6BB00_9BACT</name>
<reference evidence="2" key="1">
    <citation type="submission" date="2021-05" db="EMBL/GenBank/DDBJ databases">
        <title>Complete genome sequence of the cellulolytic planctomycete Telmatocola sphagniphila SP2T and characterization of the first cellulase from planctomycetes.</title>
        <authorList>
            <person name="Rakitin A.L."/>
            <person name="Beletsky A.V."/>
            <person name="Naumoff D.G."/>
            <person name="Kulichevskaya I.S."/>
            <person name="Mardanov A.V."/>
            <person name="Ravin N.V."/>
            <person name="Dedysh S.N."/>
        </authorList>
    </citation>
    <scope>NUCLEOTIDE SEQUENCE</scope>
    <source>
        <strain evidence="2">SP2T</strain>
    </source>
</reference>
<organism evidence="2 3">
    <name type="scientific">Telmatocola sphagniphila</name>
    <dbReference type="NCBI Taxonomy" id="1123043"/>
    <lineage>
        <taxon>Bacteria</taxon>
        <taxon>Pseudomonadati</taxon>
        <taxon>Planctomycetota</taxon>
        <taxon>Planctomycetia</taxon>
        <taxon>Gemmatales</taxon>
        <taxon>Gemmataceae</taxon>
    </lineage>
</organism>
<feature type="transmembrane region" description="Helical" evidence="1">
    <location>
        <begin position="96"/>
        <end position="115"/>
    </location>
</feature>
<accession>A0A8E6BB00</accession>
<keyword evidence="1" id="KW-0812">Transmembrane</keyword>
<proteinExistence type="predicted"/>
<evidence type="ECO:0000313" key="3">
    <source>
        <dbReference type="Proteomes" id="UP000676194"/>
    </source>
</evidence>
<feature type="transmembrane region" description="Helical" evidence="1">
    <location>
        <begin position="180"/>
        <end position="199"/>
    </location>
</feature>
<evidence type="ECO:0008006" key="4">
    <source>
        <dbReference type="Google" id="ProtNLM"/>
    </source>
</evidence>
<dbReference type="KEGG" id="tsph:KIH39_11065"/>
<feature type="transmembrane region" description="Helical" evidence="1">
    <location>
        <begin position="283"/>
        <end position="301"/>
    </location>
</feature>
<sequence>MPEFYAARNSFLVPLGLAALLTVVNALKPVVVDDTAYLIFAQQIVATPLQPYGPAPGTEICWYQQAEPAFEILLPPVLPYWLSLGMHLFGESIPLLKLWMFPFAWLFSSSLAFILGKIVPGFRIEGLLLLLLSPTFLPSMNFMLDIPALALGLTGIRVLWDAKSDYKAILSGLITGLAMQTKYTAFSIPCILLLMGLFIGSLRCSILAITTAAALFCGWELYVYRIYGHSHFLFHALAQNDSLQGVFFEEKWKLALALIGNLGGLFAVPSLVGWLALGFGKRFAYIGLGLIGLYVLALIGFPDSIYVLKTGDEEEHGRLTINSLSLMCLGTSSALAVLGSAFKLGISQRPDAANRSLDRFLILWLFVELGCYFALTPFPASRRLMGLVVIGTLVCLRAFQLRFGALPKPNCLRYVVAAAVVIGFFFAFVDLMDAHVEKNAIEEAKEWILQQPDHEFPIWFAGHWGVQWYGREAGMKELWPEKSLVHRGDWVILPKGLWRPSTQAVKIDPALLRLKEIPITRLAYGISLPIHTPLPNTISTYYGGKYPINRLTGPRVVLIVYRAEHDFEVRSRASSEVEK</sequence>
<feature type="transmembrane region" description="Helical" evidence="1">
    <location>
        <begin position="411"/>
        <end position="429"/>
    </location>
</feature>
<protein>
    <recommendedName>
        <fullName evidence="4">Glycosyltransferase RgtA/B/C/D-like domain-containing protein</fullName>
    </recommendedName>
</protein>
<feature type="transmembrane region" description="Helical" evidence="1">
    <location>
        <begin position="206"/>
        <end position="227"/>
    </location>
</feature>
<gene>
    <name evidence="2" type="ORF">KIH39_11065</name>
</gene>
<keyword evidence="1" id="KW-1133">Transmembrane helix</keyword>
<feature type="transmembrane region" description="Helical" evidence="1">
    <location>
        <begin position="357"/>
        <end position="375"/>
    </location>
</feature>
<keyword evidence="1" id="KW-0472">Membrane</keyword>
<dbReference type="EMBL" id="CP074694">
    <property type="protein sequence ID" value="QVL34416.1"/>
    <property type="molecule type" value="Genomic_DNA"/>
</dbReference>